<evidence type="ECO:0000313" key="1">
    <source>
        <dbReference type="EMBL" id="KKN65865.1"/>
    </source>
</evidence>
<dbReference type="AlphaFoldDB" id="A0A0F9SAE9"/>
<organism evidence="1">
    <name type="scientific">marine sediment metagenome</name>
    <dbReference type="NCBI Taxonomy" id="412755"/>
    <lineage>
        <taxon>unclassified sequences</taxon>
        <taxon>metagenomes</taxon>
        <taxon>ecological metagenomes</taxon>
    </lineage>
</organism>
<reference evidence="1" key="1">
    <citation type="journal article" date="2015" name="Nature">
        <title>Complex archaea that bridge the gap between prokaryotes and eukaryotes.</title>
        <authorList>
            <person name="Spang A."/>
            <person name="Saw J.H."/>
            <person name="Jorgensen S.L."/>
            <person name="Zaremba-Niedzwiedzka K."/>
            <person name="Martijn J."/>
            <person name="Lind A.E."/>
            <person name="van Eijk R."/>
            <person name="Schleper C."/>
            <person name="Guy L."/>
            <person name="Ettema T.J."/>
        </authorList>
    </citation>
    <scope>NUCLEOTIDE SEQUENCE</scope>
</reference>
<comment type="caution">
    <text evidence="1">The sequence shown here is derived from an EMBL/GenBank/DDBJ whole genome shotgun (WGS) entry which is preliminary data.</text>
</comment>
<proteinExistence type="predicted"/>
<gene>
    <name evidence="1" type="ORF">LCGC14_0476820</name>
</gene>
<accession>A0A0F9SAE9</accession>
<dbReference type="EMBL" id="LAZR01000514">
    <property type="protein sequence ID" value="KKN65865.1"/>
    <property type="molecule type" value="Genomic_DNA"/>
</dbReference>
<feature type="non-terminal residue" evidence="1">
    <location>
        <position position="1"/>
    </location>
</feature>
<name>A0A0F9SAE9_9ZZZZ</name>
<sequence length="48" mass="5529">QMCPYKVLLCQEGDCKGCQIYLERLGTDRDKKQDALKLSVQVADIQQR</sequence>
<protein>
    <submittedName>
        <fullName evidence="1">Uncharacterized protein</fullName>
    </submittedName>
</protein>